<reference evidence="1" key="2">
    <citation type="journal article" date="2022" name="New Phytol.">
        <title>Evolutionary transition to the ectomycorrhizal habit in the genomes of a hyperdiverse lineage of mushroom-forming fungi.</title>
        <authorList>
            <person name="Looney B."/>
            <person name="Miyauchi S."/>
            <person name="Morin E."/>
            <person name="Drula E."/>
            <person name="Courty P.E."/>
            <person name="Kohler A."/>
            <person name="Kuo A."/>
            <person name="LaButti K."/>
            <person name="Pangilinan J."/>
            <person name="Lipzen A."/>
            <person name="Riley R."/>
            <person name="Andreopoulos W."/>
            <person name="He G."/>
            <person name="Johnson J."/>
            <person name="Nolan M."/>
            <person name="Tritt A."/>
            <person name="Barry K.W."/>
            <person name="Grigoriev I.V."/>
            <person name="Nagy L.G."/>
            <person name="Hibbett D."/>
            <person name="Henrissat B."/>
            <person name="Matheny P.B."/>
            <person name="Labbe J."/>
            <person name="Martin F.M."/>
        </authorList>
    </citation>
    <scope>NUCLEOTIDE SEQUENCE</scope>
    <source>
        <strain evidence="1">EC-137</strain>
    </source>
</reference>
<accession>A0ACB8QJM8</accession>
<reference evidence="1" key="1">
    <citation type="submission" date="2021-02" db="EMBL/GenBank/DDBJ databases">
        <authorList>
            <consortium name="DOE Joint Genome Institute"/>
            <person name="Ahrendt S."/>
            <person name="Looney B.P."/>
            <person name="Miyauchi S."/>
            <person name="Morin E."/>
            <person name="Drula E."/>
            <person name="Courty P.E."/>
            <person name="Chicoki N."/>
            <person name="Fauchery L."/>
            <person name="Kohler A."/>
            <person name="Kuo A."/>
            <person name="Labutti K."/>
            <person name="Pangilinan J."/>
            <person name="Lipzen A."/>
            <person name="Riley R."/>
            <person name="Andreopoulos W."/>
            <person name="He G."/>
            <person name="Johnson J."/>
            <person name="Barry K.W."/>
            <person name="Grigoriev I.V."/>
            <person name="Nagy L."/>
            <person name="Hibbett D."/>
            <person name="Henrissat B."/>
            <person name="Matheny P.B."/>
            <person name="Labbe J."/>
            <person name="Martin F."/>
        </authorList>
    </citation>
    <scope>NUCLEOTIDE SEQUENCE</scope>
    <source>
        <strain evidence="1">EC-137</strain>
    </source>
</reference>
<feature type="non-terminal residue" evidence="1">
    <location>
        <position position="1"/>
    </location>
</feature>
<evidence type="ECO:0000313" key="1">
    <source>
        <dbReference type="EMBL" id="KAI0031872.1"/>
    </source>
</evidence>
<dbReference type="Proteomes" id="UP000814128">
    <property type="component" value="Unassembled WGS sequence"/>
</dbReference>
<comment type="caution">
    <text evidence="1">The sequence shown here is derived from an EMBL/GenBank/DDBJ whole genome shotgun (WGS) entry which is preliminary data.</text>
</comment>
<evidence type="ECO:0000313" key="2">
    <source>
        <dbReference type="Proteomes" id="UP000814128"/>
    </source>
</evidence>
<sequence>ISRASGCGARQGVKVVALLVPHFGVVSHQICDITVRHVNSERLVVWRNGPGRDGWGMALALQSAGKDASWSNGSLVSYGRCGPSDYPLTTTMSLLRLLFQRSIERIDGAWCAYWRSMTSTAIRTRRRLGYRTLDEPSPTAIEDSNATTTSSSMIITRMGLLGLPPELIDDVLAALSSCDILATRLTCKVLDAAIRASSRIQYVLECAAAGVIDDELPGGPPHAERLTMLKRREEAWRLARPVRQSRIGVDFSPSSLYDFTAGAVVLGWRTEDGRRRTGALTSTMLGEGAHEDGNAWKTVKMADEVVDFGLAVLEHDLNAVLTVRWELDRFRAIYDLHFIRFSTSAPHEGAREPVVRVCEANASFERAMTLIEIVGPLLVILLVFPTIVGRGVDELYVVEWQTGAVHKVGTFTSHTYSSLVFLDPTTLLLPDNLAPTLNVMRLVRGPYGAFALEPLAVLCLPPLRDGATAHTTACRAEPNPTPSGLAHTRASSRPFRDDPARALVLLHVSFVAFPPAGNAFVRDVALLADRAALRRHAERGGLVPYGVWGEDARWIEGAGGSWITHACGRRHVYLGGRRRDRLRVCDFNPVAVRRERARVEEERERLVSTSLSSAEEEGERVDEEEEGEEEEEEEEDSGYGIRVVGKGAAEFSDFFEGPVWSGLEYVESTMDDRLAEGSAGLWMDEERVLVIQRDGMRNVSAIDVLTFG</sequence>
<organism evidence="1 2">
    <name type="scientific">Vararia minispora EC-137</name>
    <dbReference type="NCBI Taxonomy" id="1314806"/>
    <lineage>
        <taxon>Eukaryota</taxon>
        <taxon>Fungi</taxon>
        <taxon>Dikarya</taxon>
        <taxon>Basidiomycota</taxon>
        <taxon>Agaricomycotina</taxon>
        <taxon>Agaricomycetes</taxon>
        <taxon>Russulales</taxon>
        <taxon>Lachnocladiaceae</taxon>
        <taxon>Vararia</taxon>
    </lineage>
</organism>
<proteinExistence type="predicted"/>
<keyword evidence="2" id="KW-1185">Reference proteome</keyword>
<name>A0ACB8QJM8_9AGAM</name>
<dbReference type="EMBL" id="MU273565">
    <property type="protein sequence ID" value="KAI0031872.1"/>
    <property type="molecule type" value="Genomic_DNA"/>
</dbReference>
<gene>
    <name evidence="1" type="ORF">K488DRAFT_71103</name>
</gene>
<protein>
    <submittedName>
        <fullName evidence="1">Uncharacterized protein</fullName>
    </submittedName>
</protein>